<feature type="signal peptide" evidence="2">
    <location>
        <begin position="1"/>
        <end position="21"/>
    </location>
</feature>
<evidence type="ECO:0000313" key="4">
    <source>
        <dbReference type="Proteomes" id="UP001153269"/>
    </source>
</evidence>
<dbReference type="EMBL" id="CADEAL010003124">
    <property type="protein sequence ID" value="CAB1443554.1"/>
    <property type="molecule type" value="Genomic_DNA"/>
</dbReference>
<evidence type="ECO:0000256" key="1">
    <source>
        <dbReference type="SAM" id="MobiDB-lite"/>
    </source>
</evidence>
<dbReference type="GO" id="GO:0045930">
    <property type="term" value="P:negative regulation of mitotic cell cycle"/>
    <property type="evidence" value="ECO:0007669"/>
    <property type="project" value="InterPro"/>
</dbReference>
<evidence type="ECO:0000313" key="3">
    <source>
        <dbReference type="EMBL" id="CAB1443554.1"/>
    </source>
</evidence>
<proteinExistence type="predicted"/>
<feature type="region of interest" description="Disordered" evidence="1">
    <location>
        <begin position="109"/>
        <end position="167"/>
    </location>
</feature>
<sequence length="179" mass="19891">MFLWRWLSLSLLQSWVSVGAGAGAQDQAGPGFSGSAGPLGWLLSDKGPFQRSQEYVDFTERYQQGFTTKYKIYSLLPLSVGRRDIWTWYHTNPRIAEYQWELKSRSSSQYPSLPDVTEPPSKPPPADSSSAEATEEMKDATQRLNVSPGQKPSGLVLPVPITTSAPSDEDFTQHAAYVF</sequence>
<dbReference type="GO" id="GO:0005737">
    <property type="term" value="C:cytoplasm"/>
    <property type="evidence" value="ECO:0007669"/>
    <property type="project" value="TreeGrafter"/>
</dbReference>
<keyword evidence="2" id="KW-0732">Signal</keyword>
<reference evidence="3" key="1">
    <citation type="submission" date="2020-03" db="EMBL/GenBank/DDBJ databases">
        <authorList>
            <person name="Weist P."/>
        </authorList>
    </citation>
    <scope>NUCLEOTIDE SEQUENCE</scope>
</reference>
<feature type="chain" id="PRO_5040405118" evidence="2">
    <location>
        <begin position="22"/>
        <end position="179"/>
    </location>
</feature>
<keyword evidence="4" id="KW-1185">Reference proteome</keyword>
<dbReference type="GO" id="GO:0045666">
    <property type="term" value="P:positive regulation of neuron differentiation"/>
    <property type="evidence" value="ECO:0007669"/>
    <property type="project" value="InterPro"/>
</dbReference>
<gene>
    <name evidence="3" type="ORF">PLEPLA_LOCUS31270</name>
</gene>
<dbReference type="GO" id="GO:0043025">
    <property type="term" value="C:neuronal cell body"/>
    <property type="evidence" value="ECO:0007669"/>
    <property type="project" value="TreeGrafter"/>
</dbReference>
<accession>A0A9N7V185</accession>
<protein>
    <submittedName>
        <fullName evidence="3">Uncharacterized protein</fullName>
    </submittedName>
</protein>
<dbReference type="Proteomes" id="UP001153269">
    <property type="component" value="Unassembled WGS sequence"/>
</dbReference>
<dbReference type="GO" id="GO:0030425">
    <property type="term" value="C:dendrite"/>
    <property type="evidence" value="ECO:0007669"/>
    <property type="project" value="TreeGrafter"/>
</dbReference>
<comment type="caution">
    <text evidence="3">The sequence shown here is derived from an EMBL/GenBank/DDBJ whole genome shotgun (WGS) entry which is preliminary data.</text>
</comment>
<evidence type="ECO:0000256" key="2">
    <source>
        <dbReference type="SAM" id="SignalP"/>
    </source>
</evidence>
<dbReference type="PANTHER" id="PTHR15564">
    <property type="entry name" value="MACPF DOMAIN-CONTAINING PROTEIN"/>
    <property type="match status" value="1"/>
</dbReference>
<dbReference type="PANTHER" id="PTHR15564:SF10">
    <property type="entry name" value="BMP_RETINOIC ACID-INDUCIBLE NEURAL-SPECIFIC PROTEIN 3 ISOFORM X1"/>
    <property type="match status" value="1"/>
</dbReference>
<dbReference type="GO" id="GO:0071300">
    <property type="term" value="P:cellular response to retinoic acid"/>
    <property type="evidence" value="ECO:0007669"/>
    <property type="project" value="TreeGrafter"/>
</dbReference>
<dbReference type="InterPro" id="IPR033237">
    <property type="entry name" value="BRINP"/>
</dbReference>
<name>A0A9N7V185_PLEPL</name>
<organism evidence="3 4">
    <name type="scientific">Pleuronectes platessa</name>
    <name type="common">European plaice</name>
    <dbReference type="NCBI Taxonomy" id="8262"/>
    <lineage>
        <taxon>Eukaryota</taxon>
        <taxon>Metazoa</taxon>
        <taxon>Chordata</taxon>
        <taxon>Craniata</taxon>
        <taxon>Vertebrata</taxon>
        <taxon>Euteleostomi</taxon>
        <taxon>Actinopterygii</taxon>
        <taxon>Neopterygii</taxon>
        <taxon>Teleostei</taxon>
        <taxon>Neoteleostei</taxon>
        <taxon>Acanthomorphata</taxon>
        <taxon>Carangaria</taxon>
        <taxon>Pleuronectiformes</taxon>
        <taxon>Pleuronectoidei</taxon>
        <taxon>Pleuronectidae</taxon>
        <taxon>Pleuronectes</taxon>
    </lineage>
</organism>
<dbReference type="GO" id="GO:0007399">
    <property type="term" value="P:nervous system development"/>
    <property type="evidence" value="ECO:0007669"/>
    <property type="project" value="TreeGrafter"/>
</dbReference>
<dbReference type="AlphaFoldDB" id="A0A9N7V185"/>